<dbReference type="Pfam" id="PF01832">
    <property type="entry name" value="Glucosaminidase"/>
    <property type="match status" value="1"/>
</dbReference>
<dbReference type="Gene3D" id="1.10.530.10">
    <property type="match status" value="1"/>
</dbReference>
<dbReference type="PANTHER" id="PTHR33308">
    <property type="entry name" value="PEPTIDOGLYCAN HYDROLASE FLGJ"/>
    <property type="match status" value="1"/>
</dbReference>
<dbReference type="AlphaFoldDB" id="A0A9X6STI7"/>
<protein>
    <recommendedName>
        <fullName evidence="3">SLH domain-containing protein</fullName>
    </recommendedName>
</protein>
<organism evidence="4 5">
    <name type="scientific">Bacillus cereus</name>
    <dbReference type="NCBI Taxonomy" id="1396"/>
    <lineage>
        <taxon>Bacteria</taxon>
        <taxon>Bacillati</taxon>
        <taxon>Bacillota</taxon>
        <taxon>Bacilli</taxon>
        <taxon>Bacillales</taxon>
        <taxon>Bacillaceae</taxon>
        <taxon>Bacillus</taxon>
        <taxon>Bacillus cereus group</taxon>
    </lineage>
</organism>
<keyword evidence="1" id="KW-0732">Signal</keyword>
<reference evidence="4 5" key="1">
    <citation type="submission" date="2017-09" db="EMBL/GenBank/DDBJ databases">
        <title>Large-scale bioinformatics analysis of Bacillus genomes uncovers conserved roles of natural products in bacterial physiology.</title>
        <authorList>
            <consortium name="Agbiome Team Llc"/>
            <person name="Bleich R.M."/>
            <person name="Grubbs K.J."/>
            <person name="Santa Maria K.C."/>
            <person name="Allen S.E."/>
            <person name="Farag S."/>
            <person name="Shank E.A."/>
            <person name="Bowers A."/>
        </authorList>
    </citation>
    <scope>NUCLEOTIDE SEQUENCE [LARGE SCALE GENOMIC DNA]</scope>
    <source>
        <strain evidence="4 5">AFS092789</strain>
    </source>
</reference>
<dbReference type="Pfam" id="PF00395">
    <property type="entry name" value="SLH"/>
    <property type="match status" value="3"/>
</dbReference>
<proteinExistence type="predicted"/>
<dbReference type="PROSITE" id="PS51272">
    <property type="entry name" value="SLH"/>
    <property type="match status" value="3"/>
</dbReference>
<sequence>MLIQFGKSEIEEVKNRSRSLNLKIREEIIMNKKITSMIVLGATILCNNQLVVFAQDYENNQFKNDINQALNRKIISLDNKNNFYPNSNITRAEFAAMLSNALNLKELSSTQFTDVPKSHPYYTEISKANKAGIIVGYNAKEFKPNQPITREELTLMIYRYAEKTNVKIPIEKKEPFKDANKLRYPQVIQAARNYNLVAGYEDNSFRGTNLITKGESTSILIRLIDKIEKYPSKPQLQSQYFVKNNNGDKVTFNNYTDAYNNFKNKKEMAYLGKDNEIIDTNFGVARTKAYTLVYKDGEKEAFTYLMADSELKITRTVGDKVYVKIGNVELYVNANDVSIVPITANQNTSYYINQNGVLYHKIYNNGSPYSYQFGKAPEFMEENIPYRSIEGNKIAGEDVIQYFNYLPLRTPTGYTGAQLDSYIKANSPKSPLIGYGQVFVNAANKYKINPMYLLANAIHESAWGTSKIAIDKKNLFGFKAYDSDAYGSAASFSTLEEGIYYCAKYISDRYLTTTSWAYNGEILGNKSIGMNVKYASDPYWGQKIAGHMTRMDALLGNKERNKYLLGYIEKDAPLYSIKNGKKESIGKNAKLRIVAKKDTVQTSSGAFIQLFSDDINYDYVYVSPTDFKEMKTY</sequence>
<evidence type="ECO:0000259" key="3">
    <source>
        <dbReference type="PROSITE" id="PS51272"/>
    </source>
</evidence>
<keyword evidence="2" id="KW-0378">Hydrolase</keyword>
<dbReference type="GO" id="GO:0004040">
    <property type="term" value="F:amidase activity"/>
    <property type="evidence" value="ECO:0007669"/>
    <property type="project" value="InterPro"/>
</dbReference>
<dbReference type="SMART" id="SM00047">
    <property type="entry name" value="LYZ2"/>
    <property type="match status" value="1"/>
</dbReference>
<dbReference type="InterPro" id="IPR002901">
    <property type="entry name" value="MGlyc_endo_b_GlcNAc-like_dom"/>
</dbReference>
<evidence type="ECO:0000313" key="5">
    <source>
        <dbReference type="Proteomes" id="UP000219922"/>
    </source>
</evidence>
<dbReference type="EMBL" id="NVMX01000115">
    <property type="protein sequence ID" value="PDZ94779.1"/>
    <property type="molecule type" value="Genomic_DNA"/>
</dbReference>
<dbReference type="Proteomes" id="UP000219922">
    <property type="component" value="Unassembled WGS sequence"/>
</dbReference>
<evidence type="ECO:0000256" key="2">
    <source>
        <dbReference type="ARBA" id="ARBA00022801"/>
    </source>
</evidence>
<feature type="domain" description="SLH" evidence="3">
    <location>
        <begin position="49"/>
        <end position="107"/>
    </location>
</feature>
<evidence type="ECO:0000256" key="1">
    <source>
        <dbReference type="ARBA" id="ARBA00022729"/>
    </source>
</evidence>
<feature type="domain" description="SLH" evidence="3">
    <location>
        <begin position="108"/>
        <end position="171"/>
    </location>
</feature>
<feature type="domain" description="SLH" evidence="3">
    <location>
        <begin position="172"/>
        <end position="234"/>
    </location>
</feature>
<gene>
    <name evidence="4" type="ORF">CON36_31950</name>
</gene>
<dbReference type="InterPro" id="IPR051056">
    <property type="entry name" value="Glycosyl_Hydrolase_73"/>
</dbReference>
<dbReference type="PANTHER" id="PTHR33308:SF9">
    <property type="entry name" value="PEPTIDOGLYCAN HYDROLASE FLGJ"/>
    <property type="match status" value="1"/>
</dbReference>
<evidence type="ECO:0000313" key="4">
    <source>
        <dbReference type="EMBL" id="PDZ94779.1"/>
    </source>
</evidence>
<dbReference type="InterPro" id="IPR001119">
    <property type="entry name" value="SLH_dom"/>
</dbReference>
<accession>A0A9X6STI7</accession>
<comment type="caution">
    <text evidence="4">The sequence shown here is derived from an EMBL/GenBank/DDBJ whole genome shotgun (WGS) entry which is preliminary data.</text>
</comment>
<name>A0A9X6STI7_BACCE</name>